<evidence type="ECO:0000256" key="1">
    <source>
        <dbReference type="SAM" id="MobiDB-lite"/>
    </source>
</evidence>
<accession>A0A399IWG2</accession>
<organism evidence="2 3">
    <name type="scientific">Clostridium chromiireducens</name>
    <dbReference type="NCBI Taxonomy" id="225345"/>
    <lineage>
        <taxon>Bacteria</taxon>
        <taxon>Bacillati</taxon>
        <taxon>Bacillota</taxon>
        <taxon>Clostridia</taxon>
        <taxon>Eubacteriales</taxon>
        <taxon>Clostridiaceae</taxon>
        <taxon>Clostridium</taxon>
    </lineage>
</organism>
<comment type="caution">
    <text evidence="2">The sequence shown here is derived from an EMBL/GenBank/DDBJ whole genome shotgun (WGS) entry which is preliminary data.</text>
</comment>
<dbReference type="AlphaFoldDB" id="A0A399IWG2"/>
<feature type="non-terminal residue" evidence="2">
    <location>
        <position position="62"/>
    </location>
</feature>
<sequence length="62" mass="6811">MLNTCKSSERTSFGKDSSGGRVSNTWVTCLIEGNSLSKGRLIPHKIVVSHETAIKGVIRYEM</sequence>
<reference evidence="2 3" key="1">
    <citation type="submission" date="2018-08" db="EMBL/GenBank/DDBJ databases">
        <title>Genome of Clostridium chromiireducens C1, DSM12136.</title>
        <authorList>
            <person name="Xing M."/>
            <person name="Wei Y."/>
            <person name="Ang E.L."/>
            <person name="Zhao H."/>
            <person name="Zhang Y."/>
        </authorList>
    </citation>
    <scope>NUCLEOTIDE SEQUENCE [LARGE SCALE GENOMIC DNA]</scope>
    <source>
        <strain evidence="2 3">C1</strain>
    </source>
</reference>
<proteinExistence type="predicted"/>
<protein>
    <submittedName>
        <fullName evidence="2">Uncharacterized protein</fullName>
    </submittedName>
</protein>
<evidence type="ECO:0000313" key="3">
    <source>
        <dbReference type="Proteomes" id="UP000265930"/>
    </source>
</evidence>
<gene>
    <name evidence="2" type="ORF">D2A34_00010</name>
</gene>
<dbReference type="EMBL" id="QXDJ01000001">
    <property type="protein sequence ID" value="RII36797.1"/>
    <property type="molecule type" value="Genomic_DNA"/>
</dbReference>
<dbReference type="Proteomes" id="UP000265930">
    <property type="component" value="Unassembled WGS sequence"/>
</dbReference>
<evidence type="ECO:0000313" key="2">
    <source>
        <dbReference type="EMBL" id="RII36797.1"/>
    </source>
</evidence>
<feature type="region of interest" description="Disordered" evidence="1">
    <location>
        <begin position="1"/>
        <end position="22"/>
    </location>
</feature>
<name>A0A399IWG2_9CLOT</name>